<dbReference type="EMBL" id="MJEQ01001206">
    <property type="protein sequence ID" value="OIT31742.1"/>
    <property type="molecule type" value="Genomic_DNA"/>
</dbReference>
<feature type="compositionally biased region" description="Basic and acidic residues" evidence="1">
    <location>
        <begin position="8"/>
        <end position="23"/>
    </location>
</feature>
<name>A0A314KR36_NICAT</name>
<dbReference type="Proteomes" id="UP000187609">
    <property type="component" value="Unassembled WGS sequence"/>
</dbReference>
<evidence type="ECO:0000313" key="2">
    <source>
        <dbReference type="EMBL" id="OIT31742.1"/>
    </source>
</evidence>
<dbReference type="Gramene" id="OIT31742">
    <property type="protein sequence ID" value="OIT31742"/>
    <property type="gene ID" value="A4A49_65421"/>
</dbReference>
<reference evidence="2" key="1">
    <citation type="submission" date="2016-11" db="EMBL/GenBank/DDBJ databases">
        <title>The genome of Nicotiana attenuata.</title>
        <authorList>
            <person name="Xu S."/>
            <person name="Brockmoeller T."/>
            <person name="Gaquerel E."/>
            <person name="Navarro A."/>
            <person name="Kuhl H."/>
            <person name="Gase K."/>
            <person name="Ling Z."/>
            <person name="Zhou W."/>
            <person name="Kreitzer C."/>
            <person name="Stanke M."/>
            <person name="Tang H."/>
            <person name="Lyons E."/>
            <person name="Pandey P."/>
            <person name="Pandey S.P."/>
            <person name="Timmermann B."/>
            <person name="Baldwin I.T."/>
        </authorList>
    </citation>
    <scope>NUCLEOTIDE SEQUENCE [LARGE SCALE GENOMIC DNA]</scope>
    <source>
        <strain evidence="2">UT</strain>
    </source>
</reference>
<sequence>SEMSSKNHKIDNSEKIHADKKTRRHELYRMMQDDKKEALLARARANKAETSGRRRPACSLIKSPANASSSISAKISSEQFLPFVGHSIYETS</sequence>
<evidence type="ECO:0000256" key="1">
    <source>
        <dbReference type="SAM" id="MobiDB-lite"/>
    </source>
</evidence>
<proteinExistence type="predicted"/>
<organism evidence="2 3">
    <name type="scientific">Nicotiana attenuata</name>
    <name type="common">Coyote tobacco</name>
    <dbReference type="NCBI Taxonomy" id="49451"/>
    <lineage>
        <taxon>Eukaryota</taxon>
        <taxon>Viridiplantae</taxon>
        <taxon>Streptophyta</taxon>
        <taxon>Embryophyta</taxon>
        <taxon>Tracheophyta</taxon>
        <taxon>Spermatophyta</taxon>
        <taxon>Magnoliopsida</taxon>
        <taxon>eudicotyledons</taxon>
        <taxon>Gunneridae</taxon>
        <taxon>Pentapetalae</taxon>
        <taxon>asterids</taxon>
        <taxon>lamiids</taxon>
        <taxon>Solanales</taxon>
        <taxon>Solanaceae</taxon>
        <taxon>Nicotianoideae</taxon>
        <taxon>Nicotianeae</taxon>
        <taxon>Nicotiana</taxon>
    </lineage>
</organism>
<dbReference type="AlphaFoldDB" id="A0A314KR36"/>
<gene>
    <name evidence="2" type="ORF">A4A49_65421</name>
</gene>
<feature type="non-terminal residue" evidence="2">
    <location>
        <position position="1"/>
    </location>
</feature>
<accession>A0A314KR36</accession>
<protein>
    <submittedName>
        <fullName evidence="2">Uncharacterized protein</fullName>
    </submittedName>
</protein>
<comment type="caution">
    <text evidence="2">The sequence shown here is derived from an EMBL/GenBank/DDBJ whole genome shotgun (WGS) entry which is preliminary data.</text>
</comment>
<keyword evidence="3" id="KW-1185">Reference proteome</keyword>
<feature type="region of interest" description="Disordered" evidence="1">
    <location>
        <begin position="1"/>
        <end position="23"/>
    </location>
</feature>
<evidence type="ECO:0000313" key="3">
    <source>
        <dbReference type="Proteomes" id="UP000187609"/>
    </source>
</evidence>